<dbReference type="InterPro" id="IPR012160">
    <property type="entry name" value="LtaS-like"/>
</dbReference>
<sequence length="651" mass="74987">MWKNKNWSRFRGDEYAVLFYRIGLAFVMYQVCRLFFYIYNADLIEVNGISEYFHLAYHGLAFDTTAILYLNGLFIVLAILPLPQTRTLTFQKALKVLYFVTNGVGLALNCIDLIYYRFNFGRSTSAITDSIAHESNKLLLFANFALNYWHVFLLFIVLLLAWIKAYSLFRPQFDKLRFTLAYFVFSLLAMLVIVTLAIGGIRGDFKKSTRPINLVDANRYVRVSSQADIVLNTPFSVFRTLFSNNFKKVNFVSEGEIDSLVKPYKQYRNNPKTRPNIVILILESNGKEYFGSFNKEMGIKNHISYTPFVDSLAQHSRIYTNAYANGYKSIHAMSSVLAGIPSFKDAFTSSPYPKQPTESLVSVLESLGYNTSFFHGAPNGSMGFLGYGNILGFDAYYGKNEYNNDADFDGVWGIWDEPFFQYFNKTISQFKQPFFTTLFSVSSHEPYKVPEKYEGKFPKGNVKMHQCMGYTDYALKQFFAQAKKQAWFENTIFVLVGDHGNTIFYDEYKKEANKNAVALLFYAPKYNLKGADNRWAQQIDIYPTLLDLIGYDKPFRSWGRSLLSDNEISPFVIRYSSNNYMLFADGYICIFDGRKAVGFYKDTDRGLTQNLIAQRNATMNQIERRCKALIQDYMQRIMDRKLGGIGQNSMN</sequence>
<dbReference type="Pfam" id="PF00884">
    <property type="entry name" value="Sulfatase"/>
    <property type="match status" value="1"/>
</dbReference>
<gene>
    <name evidence="11" type="ORF">CHX27_05240</name>
</gene>
<dbReference type="AlphaFoldDB" id="A0A255ZX53"/>
<dbReference type="InterPro" id="IPR050448">
    <property type="entry name" value="OpgB/LTA_synthase_biosynth"/>
</dbReference>
<dbReference type="PIRSF" id="PIRSF005091">
    <property type="entry name" value="Mmb_sulf_HI1246"/>
    <property type="match status" value="1"/>
</dbReference>
<feature type="transmembrane region" description="Helical" evidence="9">
    <location>
        <begin position="94"/>
        <end position="116"/>
    </location>
</feature>
<evidence type="ECO:0000256" key="7">
    <source>
        <dbReference type="PIRSR" id="PIRSR005091-2"/>
    </source>
</evidence>
<dbReference type="InterPro" id="IPR000917">
    <property type="entry name" value="Sulfatase_N"/>
</dbReference>
<keyword evidence="12" id="KW-1185">Reference proteome</keyword>
<keyword evidence="7" id="KW-0479">Metal-binding</keyword>
<dbReference type="GO" id="GO:0046872">
    <property type="term" value="F:metal ion binding"/>
    <property type="evidence" value="ECO:0007669"/>
    <property type="project" value="UniProtKB-KW"/>
</dbReference>
<evidence type="ECO:0000256" key="1">
    <source>
        <dbReference type="ARBA" id="ARBA00004651"/>
    </source>
</evidence>
<feature type="binding site" evidence="8">
    <location>
        <position position="499"/>
    </location>
    <ligand>
        <name>Mn(2+)</name>
        <dbReference type="ChEBI" id="CHEBI:29035"/>
    </ligand>
</feature>
<evidence type="ECO:0000256" key="5">
    <source>
        <dbReference type="ARBA" id="ARBA00023136"/>
    </source>
</evidence>
<dbReference type="Proteomes" id="UP000216035">
    <property type="component" value="Unassembled WGS sequence"/>
</dbReference>
<keyword evidence="5 9" id="KW-0472">Membrane</keyword>
<evidence type="ECO:0000313" key="12">
    <source>
        <dbReference type="Proteomes" id="UP000216035"/>
    </source>
</evidence>
<feature type="binding site" evidence="8">
    <location>
        <position position="498"/>
    </location>
    <ligand>
        <name>Mn(2+)</name>
        <dbReference type="ChEBI" id="CHEBI:29035"/>
    </ligand>
</feature>
<dbReference type="OrthoDB" id="9777768at2"/>
<comment type="caution">
    <text evidence="11">The sequence shown here is derived from an EMBL/GenBank/DDBJ whole genome shotgun (WGS) entry which is preliminary data.</text>
</comment>
<dbReference type="RefSeq" id="WP_094485710.1">
    <property type="nucleotide sequence ID" value="NZ_NOXX01000172.1"/>
</dbReference>
<dbReference type="GO" id="GO:0005886">
    <property type="term" value="C:plasma membrane"/>
    <property type="evidence" value="ECO:0007669"/>
    <property type="project" value="UniProtKB-SubCell"/>
</dbReference>
<proteinExistence type="predicted"/>
<reference evidence="11 12" key="1">
    <citation type="submission" date="2017-07" db="EMBL/GenBank/DDBJ databases">
        <title>Flavobacterium cyanobacteriorum sp. nov., isolated from cyanobacterial aggregates in a eutrophic lake.</title>
        <authorList>
            <person name="Cai H."/>
        </authorList>
    </citation>
    <scope>NUCLEOTIDE SEQUENCE [LARGE SCALE GENOMIC DNA]</scope>
    <source>
        <strain evidence="11 12">TH167</strain>
    </source>
</reference>
<dbReference type="EMBL" id="NOXX01000172">
    <property type="protein sequence ID" value="OYQ46073.1"/>
    <property type="molecule type" value="Genomic_DNA"/>
</dbReference>
<feature type="transmembrane region" description="Helical" evidence="9">
    <location>
        <begin position="18"/>
        <end position="39"/>
    </location>
</feature>
<keyword evidence="4 9" id="KW-1133">Transmembrane helix</keyword>
<evidence type="ECO:0000256" key="2">
    <source>
        <dbReference type="ARBA" id="ARBA00022475"/>
    </source>
</evidence>
<feature type="transmembrane region" description="Helical" evidence="9">
    <location>
        <begin position="180"/>
        <end position="201"/>
    </location>
</feature>
<dbReference type="PANTHER" id="PTHR47371:SF3">
    <property type="entry name" value="PHOSPHOGLYCEROL TRANSFERASE I"/>
    <property type="match status" value="1"/>
</dbReference>
<evidence type="ECO:0000256" key="4">
    <source>
        <dbReference type="ARBA" id="ARBA00022989"/>
    </source>
</evidence>
<name>A0A255ZX53_9FLAO</name>
<keyword evidence="3 9" id="KW-0812">Transmembrane</keyword>
<feature type="binding site" evidence="8">
    <location>
        <position position="283"/>
    </location>
    <ligand>
        <name>Mn(2+)</name>
        <dbReference type="ChEBI" id="CHEBI:29035"/>
    </ligand>
</feature>
<evidence type="ECO:0000256" key="3">
    <source>
        <dbReference type="ARBA" id="ARBA00022692"/>
    </source>
</evidence>
<evidence type="ECO:0000256" key="6">
    <source>
        <dbReference type="PIRSR" id="PIRSR005091-1"/>
    </source>
</evidence>
<accession>A0A255ZX53</accession>
<dbReference type="SUPFAM" id="SSF53649">
    <property type="entry name" value="Alkaline phosphatase-like"/>
    <property type="match status" value="1"/>
</dbReference>
<dbReference type="Gene3D" id="3.40.720.10">
    <property type="entry name" value="Alkaline Phosphatase, subunit A"/>
    <property type="match status" value="1"/>
</dbReference>
<evidence type="ECO:0000256" key="9">
    <source>
        <dbReference type="SAM" id="Phobius"/>
    </source>
</evidence>
<evidence type="ECO:0000256" key="8">
    <source>
        <dbReference type="PIRSR" id="PIRSR005091-3"/>
    </source>
</evidence>
<comment type="subcellular location">
    <subcellularLocation>
        <location evidence="1">Cell membrane</location>
        <topology evidence="1">Multi-pass membrane protein</topology>
    </subcellularLocation>
</comment>
<dbReference type="PANTHER" id="PTHR47371">
    <property type="entry name" value="LIPOTEICHOIC ACID SYNTHASE"/>
    <property type="match status" value="1"/>
</dbReference>
<dbReference type="CDD" id="cd16015">
    <property type="entry name" value="LTA_synthase"/>
    <property type="match status" value="1"/>
</dbReference>
<evidence type="ECO:0000313" key="11">
    <source>
        <dbReference type="EMBL" id="OYQ46073.1"/>
    </source>
</evidence>
<keyword evidence="7" id="KW-0464">Manganese</keyword>
<organism evidence="11 12">
    <name type="scientific">Flavobacterium aurantiibacter</name>
    <dbReference type="NCBI Taxonomy" id="2023067"/>
    <lineage>
        <taxon>Bacteria</taxon>
        <taxon>Pseudomonadati</taxon>
        <taxon>Bacteroidota</taxon>
        <taxon>Flavobacteriia</taxon>
        <taxon>Flavobacteriales</taxon>
        <taxon>Flavobacteriaceae</taxon>
        <taxon>Flavobacterium</taxon>
    </lineage>
</organism>
<evidence type="ECO:0000259" key="10">
    <source>
        <dbReference type="Pfam" id="PF00884"/>
    </source>
</evidence>
<keyword evidence="2" id="KW-1003">Cell membrane</keyword>
<dbReference type="InterPro" id="IPR017850">
    <property type="entry name" value="Alkaline_phosphatase_core_sf"/>
</dbReference>
<feature type="domain" description="Sulfatase N-terminal" evidence="10">
    <location>
        <begin position="275"/>
        <end position="551"/>
    </location>
</feature>
<protein>
    <submittedName>
        <fullName evidence="11">Sulfatase</fullName>
    </submittedName>
</protein>
<feature type="transmembrane region" description="Helical" evidence="9">
    <location>
        <begin position="59"/>
        <end position="82"/>
    </location>
</feature>
<feature type="transmembrane region" description="Helical" evidence="9">
    <location>
        <begin position="148"/>
        <end position="168"/>
    </location>
</feature>
<feature type="binding site" evidence="7">
    <location>
        <position position="444"/>
    </location>
    <ligand>
        <name>substrate</name>
    </ligand>
</feature>
<feature type="active site" evidence="6">
    <location>
        <position position="329"/>
    </location>
</feature>